<dbReference type="EMBL" id="CAKXZT010000133">
    <property type="protein sequence ID" value="CAH2403480.1"/>
    <property type="molecule type" value="Genomic_DNA"/>
</dbReference>
<evidence type="ECO:0000313" key="2">
    <source>
        <dbReference type="Proteomes" id="UP001153050"/>
    </source>
</evidence>
<name>A0ABM9E315_9HYPH</name>
<organism evidence="1 2">
    <name type="scientific">Mesorhizobium escarrei</name>
    <dbReference type="NCBI Taxonomy" id="666018"/>
    <lineage>
        <taxon>Bacteria</taxon>
        <taxon>Pseudomonadati</taxon>
        <taxon>Pseudomonadota</taxon>
        <taxon>Alphaproteobacteria</taxon>
        <taxon>Hyphomicrobiales</taxon>
        <taxon>Phyllobacteriaceae</taxon>
        <taxon>Mesorhizobium</taxon>
    </lineage>
</organism>
<reference evidence="1 2" key="1">
    <citation type="submission" date="2022-03" db="EMBL/GenBank/DDBJ databases">
        <authorList>
            <person name="Brunel B."/>
        </authorList>
    </citation>
    <scope>NUCLEOTIDE SEQUENCE [LARGE SCALE GENOMIC DNA]</scope>
    <source>
        <strain evidence="1">STM5069sample</strain>
    </source>
</reference>
<dbReference type="Proteomes" id="UP001153050">
    <property type="component" value="Unassembled WGS sequence"/>
</dbReference>
<sequence>MCMGSQPQCDLGSVRIVLRLRVVIPCREILIWDVRPLLVVQVETLIEGIRQIGFELLECPVHRLGTLDQTFDFHD</sequence>
<protein>
    <submittedName>
        <fullName evidence="1">Uncharacterized protein</fullName>
    </submittedName>
</protein>
<keyword evidence="2" id="KW-1185">Reference proteome</keyword>
<comment type="caution">
    <text evidence="1">The sequence shown here is derived from an EMBL/GenBank/DDBJ whole genome shotgun (WGS) entry which is preliminary data.</text>
</comment>
<accession>A0ABM9E315</accession>
<proteinExistence type="predicted"/>
<gene>
    <name evidence="1" type="ORF">MES5069_380020</name>
</gene>
<evidence type="ECO:0000313" key="1">
    <source>
        <dbReference type="EMBL" id="CAH2403480.1"/>
    </source>
</evidence>